<dbReference type="Pfam" id="PF21365">
    <property type="entry name" value="Glyco_hydro_31_3rd"/>
    <property type="match status" value="1"/>
</dbReference>
<dbReference type="GO" id="GO:0006491">
    <property type="term" value="P:N-glycan processing"/>
    <property type="evidence" value="ECO:0007669"/>
    <property type="project" value="TreeGrafter"/>
</dbReference>
<dbReference type="CDD" id="cd06603">
    <property type="entry name" value="GH31_GANC_GANAB_alpha"/>
    <property type="match status" value="1"/>
</dbReference>
<evidence type="ECO:0000256" key="4">
    <source>
        <dbReference type="ARBA" id="ARBA00022801"/>
    </source>
</evidence>
<dbReference type="GO" id="GO:0005975">
    <property type="term" value="P:carbohydrate metabolic process"/>
    <property type="evidence" value="ECO:0007669"/>
    <property type="project" value="InterPro"/>
</dbReference>
<evidence type="ECO:0000256" key="1">
    <source>
        <dbReference type="ARBA" id="ARBA00004881"/>
    </source>
</evidence>
<keyword evidence="4 7" id="KW-0378">Hydrolase</keyword>
<feature type="domain" description="Glycosyl hydrolase family 31 C-terminal" evidence="9">
    <location>
        <begin position="260"/>
        <end position="347"/>
    </location>
</feature>
<dbReference type="InterPro" id="IPR013780">
    <property type="entry name" value="Glyco_hydro_b"/>
</dbReference>
<feature type="domain" description="Glycoside hydrolase family 31 TIM barrel" evidence="8">
    <location>
        <begin position="1"/>
        <end position="251"/>
    </location>
</feature>
<evidence type="ECO:0000259" key="8">
    <source>
        <dbReference type="Pfam" id="PF01055"/>
    </source>
</evidence>
<evidence type="ECO:0000256" key="2">
    <source>
        <dbReference type="ARBA" id="ARBA00007806"/>
    </source>
</evidence>
<evidence type="ECO:0000313" key="10">
    <source>
        <dbReference type="EMBL" id="CAE0444302.1"/>
    </source>
</evidence>
<dbReference type="SUPFAM" id="SSF51445">
    <property type="entry name" value="(Trans)glycosidases"/>
    <property type="match status" value="1"/>
</dbReference>
<organism evidence="10">
    <name type="scientific">Aplanochytrium stocchinoi</name>
    <dbReference type="NCBI Taxonomy" id="215587"/>
    <lineage>
        <taxon>Eukaryota</taxon>
        <taxon>Sar</taxon>
        <taxon>Stramenopiles</taxon>
        <taxon>Bigyra</taxon>
        <taxon>Labyrinthulomycetes</taxon>
        <taxon>Thraustochytrida</taxon>
        <taxon>Thraustochytriidae</taxon>
        <taxon>Aplanochytrium</taxon>
    </lineage>
</organism>
<evidence type="ECO:0000256" key="5">
    <source>
        <dbReference type="ARBA" id="ARBA00023180"/>
    </source>
</evidence>
<comment type="similarity">
    <text evidence="2 7">Belongs to the glycosyl hydrolase 31 family.</text>
</comment>
<evidence type="ECO:0000256" key="3">
    <source>
        <dbReference type="ARBA" id="ARBA00022729"/>
    </source>
</evidence>
<dbReference type="InterPro" id="IPR048395">
    <property type="entry name" value="Glyco_hydro_31_C"/>
</dbReference>
<dbReference type="AlphaFoldDB" id="A0A7S3PMI1"/>
<dbReference type="Gene3D" id="3.20.20.80">
    <property type="entry name" value="Glycosidases"/>
    <property type="match status" value="1"/>
</dbReference>
<keyword evidence="5" id="KW-0325">Glycoprotein</keyword>
<gene>
    <name evidence="10" type="ORF">ASTO00021_LOCUS14354</name>
</gene>
<comment type="pathway">
    <text evidence="1">Glycan metabolism.</text>
</comment>
<dbReference type="PANTHER" id="PTHR22762:SF54">
    <property type="entry name" value="BCDNA.GH04962"/>
    <property type="match status" value="1"/>
</dbReference>
<dbReference type="PANTHER" id="PTHR22762">
    <property type="entry name" value="ALPHA-GLUCOSIDASE"/>
    <property type="match status" value="1"/>
</dbReference>
<keyword evidence="6 7" id="KW-0326">Glycosidase</keyword>
<dbReference type="Pfam" id="PF01055">
    <property type="entry name" value="Glyco_hydro_31_2nd"/>
    <property type="match status" value="1"/>
</dbReference>
<evidence type="ECO:0000259" key="9">
    <source>
        <dbReference type="Pfam" id="PF21365"/>
    </source>
</evidence>
<proteinExistence type="inferred from homology"/>
<dbReference type="Gene3D" id="2.60.40.1180">
    <property type="entry name" value="Golgi alpha-mannosidase II"/>
    <property type="match status" value="2"/>
</dbReference>
<evidence type="ECO:0000256" key="6">
    <source>
        <dbReference type="ARBA" id="ARBA00023295"/>
    </source>
</evidence>
<dbReference type="InterPro" id="IPR000322">
    <property type="entry name" value="Glyco_hydro_31_TIM"/>
</dbReference>
<evidence type="ECO:0000256" key="7">
    <source>
        <dbReference type="RuleBase" id="RU361185"/>
    </source>
</evidence>
<dbReference type="InterPro" id="IPR017853">
    <property type="entry name" value="GH"/>
</dbReference>
<reference evidence="10" key="1">
    <citation type="submission" date="2021-01" db="EMBL/GenBank/DDBJ databases">
        <authorList>
            <person name="Corre E."/>
            <person name="Pelletier E."/>
            <person name="Niang G."/>
            <person name="Scheremetjew M."/>
            <person name="Finn R."/>
            <person name="Kale V."/>
            <person name="Holt S."/>
            <person name="Cochrane G."/>
            <person name="Meng A."/>
            <person name="Brown T."/>
            <person name="Cohen L."/>
        </authorList>
    </citation>
    <scope>NUCLEOTIDE SEQUENCE</scope>
    <source>
        <strain evidence="10">GSBS06</strain>
    </source>
</reference>
<accession>A0A7S3PMI1</accession>
<dbReference type="GO" id="GO:0090599">
    <property type="term" value="F:alpha-glucosidase activity"/>
    <property type="evidence" value="ECO:0007669"/>
    <property type="project" value="TreeGrafter"/>
</dbReference>
<protein>
    <recommendedName>
        <fullName evidence="11">DUF5110 domain-containing protein</fullName>
    </recommendedName>
</protein>
<dbReference type="SUPFAM" id="SSF51011">
    <property type="entry name" value="Glycosyl hydrolase domain"/>
    <property type="match status" value="1"/>
</dbReference>
<dbReference type="FunFam" id="2.60.40.1180:FF:000023">
    <property type="entry name" value="neutral alpha-glucosidase AB isoform X2"/>
    <property type="match status" value="1"/>
</dbReference>
<keyword evidence="3" id="KW-0732">Signal</keyword>
<dbReference type="EMBL" id="HBIN01018831">
    <property type="protein sequence ID" value="CAE0444302.1"/>
    <property type="molecule type" value="Transcribed_RNA"/>
</dbReference>
<sequence>MVNIVDPHIKRDNQFSLHKEAEKNGYYIKTKDGKDFDGWCWPGSSSYLDFTSPKVRDFWADRFSFQNYPGSTDILHIWNDMNEPSVFNGPEVTISKDTVNLEGVEFREFHNLYGFYHQCATSEGLIRRSGNSERSFVLSRAFFAGSQRFGAIWTGDNAAEWSHLAASIPMLLTIGLAGLPFAGADVGGFFGNPDTELLTRWYQAGAFQPFFRAHAHIDTKRREPWLFGDETLRILRDVVRQRYTWLPYIYGLYKESEEIGVPVMRSLWMHYPQDTKTFANEDQWLLGADLLIAPVIVKDAVHRNVYFPGKDRWYDIISHSVYEGGNEISIAASLSKIPVFQRGGSIVSRKMRARRSSQMMITDPYTLTVALDPTGNAAGSLYIDDESSFEYKTQQKFCYVEFTYSRATLSGVPNCAGGMQPMNSIEKLIIVGEARKIESIIGPNKTKLDFIQNDSVTEVKLPVEFVCVGFNISLQF</sequence>
<name>A0A7S3PMI1_9STRA</name>
<evidence type="ECO:0008006" key="11">
    <source>
        <dbReference type="Google" id="ProtNLM"/>
    </source>
</evidence>